<dbReference type="STRING" id="1071382.H2ANQ4"/>
<dbReference type="KEGG" id="kaf:KAFR_0A05690"/>
<evidence type="ECO:0000313" key="8">
    <source>
        <dbReference type="Proteomes" id="UP000005220"/>
    </source>
</evidence>
<dbReference type="Proteomes" id="UP000005220">
    <property type="component" value="Chromosome 1"/>
</dbReference>
<dbReference type="InParanoid" id="H2ANQ4"/>
<dbReference type="HOGENOM" id="CLU_115505_0_0_1"/>
<reference evidence="7 8" key="1">
    <citation type="journal article" date="2011" name="Proc. Natl. Acad. Sci. U.S.A.">
        <title>Evolutionary erosion of yeast sex chromosomes by mating-type switching accidents.</title>
        <authorList>
            <person name="Gordon J.L."/>
            <person name="Armisen D."/>
            <person name="Proux-Wera E."/>
            <person name="Oheigeartaigh S.S."/>
            <person name="Byrne K.P."/>
            <person name="Wolfe K.H."/>
        </authorList>
    </citation>
    <scope>NUCLEOTIDE SEQUENCE [LARGE SCALE GENOMIC DNA]</scope>
    <source>
        <strain evidence="8">ATCC 22294 / BCRC 22015 / CBS 2517 / CECT 1963 / NBRC 1671 / NRRL Y-8276</strain>
    </source>
</reference>
<dbReference type="Gene3D" id="2.30.29.70">
    <property type="entry name" value="Proteasomal ubiquitin receptor Rpn13/ADRM1"/>
    <property type="match status" value="1"/>
</dbReference>
<dbReference type="InterPro" id="IPR044868">
    <property type="entry name" value="Rpn13/ADRM1_Pru"/>
</dbReference>
<name>H2ANQ4_KAZAF</name>
<comment type="subcellular location">
    <subcellularLocation>
        <location evidence="2">Cytoplasm</location>
    </subcellularLocation>
    <subcellularLocation>
        <location evidence="1">Nucleus</location>
    </subcellularLocation>
</comment>
<dbReference type="GO" id="GO:0008541">
    <property type="term" value="C:proteasome regulatory particle, lid subcomplex"/>
    <property type="evidence" value="ECO:0007669"/>
    <property type="project" value="TreeGrafter"/>
</dbReference>
<dbReference type="FunCoup" id="H2ANQ4">
    <property type="interactions" value="247"/>
</dbReference>
<dbReference type="PANTHER" id="PTHR12225:SF0">
    <property type="entry name" value="PROTEASOMAL UBIQUITIN RECEPTOR ADRM1"/>
    <property type="match status" value="1"/>
</dbReference>
<organism evidence="7 8">
    <name type="scientific">Kazachstania africana (strain ATCC 22294 / BCRC 22015 / CBS 2517 / CECT 1963 / NBRC 1671 / NRRL Y-8276)</name>
    <name type="common">Yeast</name>
    <name type="synonym">Kluyveromyces africanus</name>
    <dbReference type="NCBI Taxonomy" id="1071382"/>
    <lineage>
        <taxon>Eukaryota</taxon>
        <taxon>Fungi</taxon>
        <taxon>Dikarya</taxon>
        <taxon>Ascomycota</taxon>
        <taxon>Saccharomycotina</taxon>
        <taxon>Saccharomycetes</taxon>
        <taxon>Saccharomycetales</taxon>
        <taxon>Saccharomycetaceae</taxon>
        <taxon>Kazachstania</taxon>
    </lineage>
</organism>
<sequence length="136" mass="15521">MSDKVIRFRAGITDFDPVTKNCVPKSVQGTITIKPNEAEEELGFYDFEWVPVDVTAGNRYPEIKLILIPGETCWVPIESSPDGRFFALVFSSNEKYIFWLQEKNKESANLNDLTSKDKEIYDNMIKILSSSDEAMN</sequence>
<dbReference type="OrthoDB" id="340431at2759"/>
<protein>
    <recommendedName>
        <fullName evidence="6">Pru domain-containing protein</fullName>
    </recommendedName>
</protein>
<evidence type="ECO:0000313" key="7">
    <source>
        <dbReference type="EMBL" id="CCF56004.1"/>
    </source>
</evidence>
<keyword evidence="5" id="KW-0539">Nucleus</keyword>
<feature type="domain" description="Pru" evidence="6">
    <location>
        <begin position="1"/>
        <end position="131"/>
    </location>
</feature>
<dbReference type="GO" id="GO:0005634">
    <property type="term" value="C:nucleus"/>
    <property type="evidence" value="ECO:0007669"/>
    <property type="project" value="UniProtKB-SubCell"/>
</dbReference>
<dbReference type="PANTHER" id="PTHR12225">
    <property type="entry name" value="ADHESION REGULATING MOLECULE 1 110 KDA CELL MEMBRANE GLYCOPROTEIN"/>
    <property type="match status" value="1"/>
</dbReference>
<dbReference type="Pfam" id="PF04683">
    <property type="entry name" value="Rpn13_ADRM1_Pru"/>
    <property type="match status" value="1"/>
</dbReference>
<dbReference type="InterPro" id="IPR006773">
    <property type="entry name" value="Rpn13/ADRM1"/>
</dbReference>
<proteinExistence type="predicted"/>
<evidence type="ECO:0000259" key="6">
    <source>
        <dbReference type="PROSITE" id="PS51917"/>
    </source>
</evidence>
<evidence type="ECO:0000256" key="3">
    <source>
        <dbReference type="ARBA" id="ARBA00022490"/>
    </source>
</evidence>
<keyword evidence="4" id="KW-0647">Proteasome</keyword>
<keyword evidence="3" id="KW-0963">Cytoplasm</keyword>
<evidence type="ECO:0000256" key="4">
    <source>
        <dbReference type="ARBA" id="ARBA00022942"/>
    </source>
</evidence>
<evidence type="ECO:0000256" key="1">
    <source>
        <dbReference type="ARBA" id="ARBA00004123"/>
    </source>
</evidence>
<dbReference type="PROSITE" id="PS51917">
    <property type="entry name" value="PRU"/>
    <property type="match status" value="1"/>
</dbReference>
<dbReference type="eggNOG" id="KOG3037">
    <property type="taxonomic scope" value="Eukaryota"/>
</dbReference>
<dbReference type="GO" id="GO:0061133">
    <property type="term" value="F:endopeptidase activator activity"/>
    <property type="evidence" value="ECO:0007669"/>
    <property type="project" value="TreeGrafter"/>
</dbReference>
<dbReference type="AlphaFoldDB" id="H2ANQ4"/>
<evidence type="ECO:0000256" key="5">
    <source>
        <dbReference type="ARBA" id="ARBA00023242"/>
    </source>
</evidence>
<dbReference type="GO" id="GO:0005737">
    <property type="term" value="C:cytoplasm"/>
    <property type="evidence" value="ECO:0007669"/>
    <property type="project" value="UniProtKB-SubCell"/>
</dbReference>
<dbReference type="RefSeq" id="XP_003955139.1">
    <property type="nucleotide sequence ID" value="XM_003955090.1"/>
</dbReference>
<gene>
    <name evidence="7" type="primary">KAFR0A05690</name>
    <name evidence="7" type="ORF">KAFR_0A05690</name>
</gene>
<dbReference type="InterPro" id="IPR038633">
    <property type="entry name" value="Rpn13/ADRM1_Pru_sf"/>
</dbReference>
<accession>H2ANQ4</accession>
<keyword evidence="8" id="KW-1185">Reference proteome</keyword>
<dbReference type="GeneID" id="13886143"/>
<dbReference type="EMBL" id="HE650821">
    <property type="protein sequence ID" value="CCF56004.1"/>
    <property type="molecule type" value="Genomic_DNA"/>
</dbReference>
<dbReference type="GO" id="GO:0070628">
    <property type="term" value="F:proteasome binding"/>
    <property type="evidence" value="ECO:0007669"/>
    <property type="project" value="TreeGrafter"/>
</dbReference>
<evidence type="ECO:0000256" key="2">
    <source>
        <dbReference type="ARBA" id="ARBA00004496"/>
    </source>
</evidence>